<proteinExistence type="predicted"/>
<dbReference type="Pfam" id="PF12505">
    <property type="entry name" value="DUF3712"/>
    <property type="match status" value="1"/>
</dbReference>
<evidence type="ECO:0000313" key="3">
    <source>
        <dbReference type="Proteomes" id="UP000717696"/>
    </source>
</evidence>
<dbReference type="InterPro" id="IPR046368">
    <property type="entry name" value="Tag1"/>
</dbReference>
<sequence length="345" mass="37468">MADKTEVSHFEEAPVRLSKRARYGKHLRKWWWAYLIGFICIVVLVVPLIILVGIPNLAQSKINSAKFNLDGITITKTREQTMTIALNASMGIGSTAGLKASIAQFPIELYLADLEPHTTFLSLDLPTMKAASHINVNITQDIKLQDMEAFTTFCAWLLGMETLSIGMRGKTSIRVKGVSRNFGISFKKAITLKGLNQFKGLNVTETSISLQPDENGDNLHGRVDIPNPSILTVEVGILSFIPFLNGTDLGTAFVDNLTLYPGINNVSMRANISQAPVLAAVSVEPTCETGLLPLQLQAKGAENAGENLPYLTNALAGANFSVAINIRETFERDLNMTLSCASSEG</sequence>
<keyword evidence="1" id="KW-0472">Membrane</keyword>
<feature type="transmembrane region" description="Helical" evidence="1">
    <location>
        <begin position="30"/>
        <end position="54"/>
    </location>
</feature>
<dbReference type="GO" id="GO:0000329">
    <property type="term" value="C:fungal-type vacuole membrane"/>
    <property type="evidence" value="ECO:0007669"/>
    <property type="project" value="InterPro"/>
</dbReference>
<dbReference type="OrthoDB" id="10039566at2759"/>
<gene>
    <name evidence="2" type="ORF">B0J13DRAFT_673209</name>
</gene>
<dbReference type="InterPro" id="IPR022185">
    <property type="entry name" value="DUF3712"/>
</dbReference>
<dbReference type="PANTHER" id="PTHR35895:SF1">
    <property type="entry name" value="LIPID-BINDING SERUM GLYCOPROTEIN C-TERMINAL DOMAIN-CONTAINING PROTEIN"/>
    <property type="match status" value="1"/>
</dbReference>
<evidence type="ECO:0000313" key="2">
    <source>
        <dbReference type="EMBL" id="KAH7152138.1"/>
    </source>
</evidence>
<reference evidence="2" key="1">
    <citation type="journal article" date="2021" name="Nat. Commun.">
        <title>Genetic determinants of endophytism in the Arabidopsis root mycobiome.</title>
        <authorList>
            <person name="Mesny F."/>
            <person name="Miyauchi S."/>
            <person name="Thiergart T."/>
            <person name="Pickel B."/>
            <person name="Atanasova L."/>
            <person name="Karlsson M."/>
            <person name="Huettel B."/>
            <person name="Barry K.W."/>
            <person name="Haridas S."/>
            <person name="Chen C."/>
            <person name="Bauer D."/>
            <person name="Andreopoulos W."/>
            <person name="Pangilinan J."/>
            <person name="LaButti K."/>
            <person name="Riley R."/>
            <person name="Lipzen A."/>
            <person name="Clum A."/>
            <person name="Drula E."/>
            <person name="Henrissat B."/>
            <person name="Kohler A."/>
            <person name="Grigoriev I.V."/>
            <person name="Martin F.M."/>
            <person name="Hacquard S."/>
        </authorList>
    </citation>
    <scope>NUCLEOTIDE SEQUENCE</scope>
    <source>
        <strain evidence="2">MPI-CAGE-AT-0021</strain>
    </source>
</reference>
<keyword evidence="3" id="KW-1185">Reference proteome</keyword>
<organism evidence="2 3">
    <name type="scientific">Dactylonectria estremocensis</name>
    <dbReference type="NCBI Taxonomy" id="1079267"/>
    <lineage>
        <taxon>Eukaryota</taxon>
        <taxon>Fungi</taxon>
        <taxon>Dikarya</taxon>
        <taxon>Ascomycota</taxon>
        <taxon>Pezizomycotina</taxon>
        <taxon>Sordariomycetes</taxon>
        <taxon>Hypocreomycetidae</taxon>
        <taxon>Hypocreales</taxon>
        <taxon>Nectriaceae</taxon>
        <taxon>Dactylonectria</taxon>
    </lineage>
</organism>
<dbReference type="EMBL" id="JAGMUU010000005">
    <property type="protein sequence ID" value="KAH7152138.1"/>
    <property type="molecule type" value="Genomic_DNA"/>
</dbReference>
<protein>
    <submittedName>
        <fullName evidence="2">Uncharacterized protein</fullName>
    </submittedName>
</protein>
<name>A0A9P9F4H5_9HYPO</name>
<keyword evidence="1" id="KW-1133">Transmembrane helix</keyword>
<dbReference type="PANTHER" id="PTHR35895">
    <property type="entry name" value="CHROMOSOME 16, WHOLE GENOME SHOTGUN SEQUENCE"/>
    <property type="match status" value="1"/>
</dbReference>
<comment type="caution">
    <text evidence="2">The sequence shown here is derived from an EMBL/GenBank/DDBJ whole genome shotgun (WGS) entry which is preliminary data.</text>
</comment>
<accession>A0A9P9F4H5</accession>
<dbReference type="Proteomes" id="UP000717696">
    <property type="component" value="Unassembled WGS sequence"/>
</dbReference>
<keyword evidence="1" id="KW-0812">Transmembrane</keyword>
<evidence type="ECO:0000256" key="1">
    <source>
        <dbReference type="SAM" id="Phobius"/>
    </source>
</evidence>
<dbReference type="AlphaFoldDB" id="A0A9P9F4H5"/>